<dbReference type="Pfam" id="PF00884">
    <property type="entry name" value="Sulfatase"/>
    <property type="match status" value="1"/>
</dbReference>
<evidence type="ECO:0000256" key="1">
    <source>
        <dbReference type="ARBA" id="ARBA00008779"/>
    </source>
</evidence>
<name>A0A5C6BWC9_9BACT</name>
<keyword evidence="2 4" id="KW-0378">Hydrolase</keyword>
<dbReference type="AlphaFoldDB" id="A0A5C6BWC9"/>
<dbReference type="GO" id="GO:0004065">
    <property type="term" value="F:arylsulfatase activity"/>
    <property type="evidence" value="ECO:0007669"/>
    <property type="project" value="UniProtKB-EC"/>
</dbReference>
<dbReference type="Gene3D" id="3.40.720.10">
    <property type="entry name" value="Alkaline Phosphatase, subunit A"/>
    <property type="match status" value="1"/>
</dbReference>
<dbReference type="PANTHER" id="PTHR42693:SF53">
    <property type="entry name" value="ENDO-4-O-SULFATASE"/>
    <property type="match status" value="1"/>
</dbReference>
<comment type="similarity">
    <text evidence="1">Belongs to the sulfatase family.</text>
</comment>
<dbReference type="Proteomes" id="UP000319908">
    <property type="component" value="Unassembled WGS sequence"/>
</dbReference>
<dbReference type="InterPro" id="IPR000917">
    <property type="entry name" value="Sulfatase_N"/>
</dbReference>
<reference evidence="4 5" key="1">
    <citation type="journal article" date="2020" name="Antonie Van Leeuwenhoek">
        <title>Rhodopirellula heiligendammensis sp. nov., Rhodopirellula pilleata sp. nov., and Rhodopirellula solitaria sp. nov. isolated from natural or artificial marine surfaces in Northern Germany and California, USA, and emended description of the genus Rhodopirellula.</title>
        <authorList>
            <person name="Kallscheuer N."/>
            <person name="Wiegand S."/>
            <person name="Jogler M."/>
            <person name="Boedeker C."/>
            <person name="Peeters S.H."/>
            <person name="Rast P."/>
            <person name="Heuer A."/>
            <person name="Jetten M.S.M."/>
            <person name="Rohde M."/>
            <person name="Jogler C."/>
        </authorList>
    </citation>
    <scope>NUCLEOTIDE SEQUENCE [LARGE SCALE GENOMIC DNA]</scope>
    <source>
        <strain evidence="4 5">Poly21</strain>
    </source>
</reference>
<dbReference type="InterPro" id="IPR017850">
    <property type="entry name" value="Alkaline_phosphatase_core_sf"/>
</dbReference>
<comment type="caution">
    <text evidence="4">The sequence shown here is derived from an EMBL/GenBank/DDBJ whole genome shotgun (WGS) entry which is preliminary data.</text>
</comment>
<dbReference type="EC" id="3.1.6.1" evidence="4"/>
<protein>
    <submittedName>
        <fullName evidence="4">Arylsulfatase</fullName>
        <ecNumber evidence="4">3.1.6.1</ecNumber>
    </submittedName>
</protein>
<accession>A0A5C6BWC9</accession>
<feature type="domain" description="Sulfatase N-terminal" evidence="3">
    <location>
        <begin position="99"/>
        <end position="480"/>
    </location>
</feature>
<dbReference type="CDD" id="cd16025">
    <property type="entry name" value="PAS_like"/>
    <property type="match status" value="1"/>
</dbReference>
<evidence type="ECO:0000313" key="5">
    <source>
        <dbReference type="Proteomes" id="UP000319908"/>
    </source>
</evidence>
<dbReference type="PANTHER" id="PTHR42693">
    <property type="entry name" value="ARYLSULFATASE FAMILY MEMBER"/>
    <property type="match status" value="1"/>
</dbReference>
<evidence type="ECO:0000256" key="2">
    <source>
        <dbReference type="ARBA" id="ARBA00022801"/>
    </source>
</evidence>
<keyword evidence="5" id="KW-1185">Reference proteome</keyword>
<dbReference type="InterPro" id="IPR050738">
    <property type="entry name" value="Sulfatase"/>
</dbReference>
<sequence>MPWWRADEPTQVARTLVSRAGECACLILLGPVEPGSCCPLGYQDQHAARSATITQKSSTMAGSTTLGTNMIRFCLLSILFSVLSLPCDRCRLNAADDRPNIVLIMADDMGFSDIGCYGGEIATPNIDALAARGMRFRNFYNNAKCELTRASLLTGHWWHHVGASATARYSEPTYGERMREAGYRTLMTGKWHAGQTPFQRGFDRHYGLTDGCCNFWNPGHARDGEPEPAKKKVRRWAIDDQEFLPYQPPHDDFYTTDAFTDYALKYLDEYKDEDQPFLLYVAYTAPHYPMHASEEDIARYRGKYGAIGWDELRRQRFARQQQLGVLSPHAELSPRDPDLPAWRDIPATERDDWDLRMATYAAMIDRMDRNIGRIVDKLRDNGELENTAIFFLSDNGACEDSADRSTVAGAKPWEVTSFQTQGRNWANASNTPYRKYKTTDYEGGTRTPMIAVWPGVTEPGSITDRVGHLIDFMPTMLEFAQAPPVDGLPGNALQPALSGASTSRSWPLFWQFNRAKAMRDHNWKLVRYGNSDWELYDLDADPTECVNLAASQSDKVNDMAAQWQQWWQNK</sequence>
<dbReference type="SUPFAM" id="SSF53649">
    <property type="entry name" value="Alkaline phosphatase-like"/>
    <property type="match status" value="1"/>
</dbReference>
<proteinExistence type="inferred from homology"/>
<evidence type="ECO:0000259" key="3">
    <source>
        <dbReference type="Pfam" id="PF00884"/>
    </source>
</evidence>
<dbReference type="Gene3D" id="3.30.1120.10">
    <property type="match status" value="1"/>
</dbReference>
<evidence type="ECO:0000313" key="4">
    <source>
        <dbReference type="EMBL" id="TWU15546.1"/>
    </source>
</evidence>
<dbReference type="EMBL" id="SJPU01000002">
    <property type="protein sequence ID" value="TWU15546.1"/>
    <property type="molecule type" value="Genomic_DNA"/>
</dbReference>
<organism evidence="4 5">
    <name type="scientific">Allorhodopirellula heiligendammensis</name>
    <dbReference type="NCBI Taxonomy" id="2714739"/>
    <lineage>
        <taxon>Bacteria</taxon>
        <taxon>Pseudomonadati</taxon>
        <taxon>Planctomycetota</taxon>
        <taxon>Planctomycetia</taxon>
        <taxon>Pirellulales</taxon>
        <taxon>Pirellulaceae</taxon>
        <taxon>Allorhodopirellula</taxon>
    </lineage>
</organism>
<gene>
    <name evidence="4" type="primary">atsA_39</name>
    <name evidence="4" type="ORF">Poly21_27430</name>
</gene>